<protein>
    <submittedName>
        <fullName evidence="2">Uncharacterized protein</fullName>
    </submittedName>
</protein>
<evidence type="ECO:0000256" key="1">
    <source>
        <dbReference type="SAM" id="MobiDB-lite"/>
    </source>
</evidence>
<name>A0AAN6F4A1_9PEZI</name>
<accession>A0AAN6F4A1</accession>
<evidence type="ECO:0000313" key="3">
    <source>
        <dbReference type="Proteomes" id="UP001168146"/>
    </source>
</evidence>
<gene>
    <name evidence="2" type="ORF">LTR82_017409</name>
</gene>
<feature type="region of interest" description="Disordered" evidence="1">
    <location>
        <begin position="1"/>
        <end position="45"/>
    </location>
</feature>
<sequence length="417" mass="46677">MADNDGPEDLVDNLNAEATLGTSPDAASLHPTNDEEDAPDNGSVPNIDGSYYIIGFVTPPTRHARSVRGQRTVNRTGQLPLLWDPPEPTGHAASAAERVHNTTEVHVTTLESSAPEEVTRRAISNRVRRPPLETPENLSAPFLTIRHDHIRLQRPRHSMPSHHPLDVCHELFRGFVLESGPDLVGREQWRADARALLTTRERPDMHPRVLDALVTIASDGYPYASGLARNALLDEVQSMRAMSPEPDSYSSQLMAVISQTLIWELEDRDPDFPMFPPTRNLFTAPDSTVSARPEGIAIDLRDNDASYAARRQQREWAAAAFPEYPSSEDGISTIHVTSPAPPAHTRGRDYRSNAEIIQDEEDLEDEYELGGYDLGLYNLQGLALSVNVDQVLEAQEELWEEHERWCSAVDWCREERH</sequence>
<organism evidence="2 3">
    <name type="scientific">Friedmanniomyces endolithicus</name>
    <dbReference type="NCBI Taxonomy" id="329885"/>
    <lineage>
        <taxon>Eukaryota</taxon>
        <taxon>Fungi</taxon>
        <taxon>Dikarya</taxon>
        <taxon>Ascomycota</taxon>
        <taxon>Pezizomycotina</taxon>
        <taxon>Dothideomycetes</taxon>
        <taxon>Dothideomycetidae</taxon>
        <taxon>Mycosphaerellales</taxon>
        <taxon>Teratosphaeriaceae</taxon>
        <taxon>Friedmanniomyces</taxon>
    </lineage>
</organism>
<feature type="compositionally biased region" description="Acidic residues" evidence="1">
    <location>
        <begin position="1"/>
        <end position="11"/>
    </location>
</feature>
<reference evidence="2" key="1">
    <citation type="submission" date="2021-12" db="EMBL/GenBank/DDBJ databases">
        <title>Black yeast isolated from Biological Soil Crust.</title>
        <authorList>
            <person name="Kurbessoian T."/>
        </authorList>
    </citation>
    <scope>NUCLEOTIDE SEQUENCE</scope>
    <source>
        <strain evidence="2">CCFEE 5208</strain>
    </source>
</reference>
<dbReference type="AlphaFoldDB" id="A0AAN6F4A1"/>
<comment type="caution">
    <text evidence="2">The sequence shown here is derived from an EMBL/GenBank/DDBJ whole genome shotgun (WGS) entry which is preliminary data.</text>
</comment>
<dbReference type="EMBL" id="JASUXU010000139">
    <property type="protein sequence ID" value="KAK0303842.1"/>
    <property type="molecule type" value="Genomic_DNA"/>
</dbReference>
<proteinExistence type="predicted"/>
<dbReference type="Proteomes" id="UP001168146">
    <property type="component" value="Unassembled WGS sequence"/>
</dbReference>
<evidence type="ECO:0000313" key="2">
    <source>
        <dbReference type="EMBL" id="KAK0303842.1"/>
    </source>
</evidence>